<reference evidence="1 2" key="1">
    <citation type="submission" date="2018-03" db="EMBL/GenBank/DDBJ databases">
        <title>Genomic Encyclopedia of Archaeal and Bacterial Type Strains, Phase II (KMG-II): from individual species to whole genera.</title>
        <authorList>
            <person name="Goeker M."/>
        </authorList>
    </citation>
    <scope>NUCLEOTIDE SEQUENCE [LARGE SCALE GENOMIC DNA]</scope>
    <source>
        <strain evidence="1 2">DSM 44720</strain>
    </source>
</reference>
<organism evidence="1 2">
    <name type="scientific">Umezawaea tangerina</name>
    <dbReference type="NCBI Taxonomy" id="84725"/>
    <lineage>
        <taxon>Bacteria</taxon>
        <taxon>Bacillati</taxon>
        <taxon>Actinomycetota</taxon>
        <taxon>Actinomycetes</taxon>
        <taxon>Pseudonocardiales</taxon>
        <taxon>Pseudonocardiaceae</taxon>
        <taxon>Umezawaea</taxon>
    </lineage>
</organism>
<name>A0A2T0SPT7_9PSEU</name>
<evidence type="ECO:0000313" key="1">
    <source>
        <dbReference type="EMBL" id="PRY35373.1"/>
    </source>
</evidence>
<dbReference type="AlphaFoldDB" id="A0A2T0SPT7"/>
<evidence type="ECO:0000313" key="2">
    <source>
        <dbReference type="Proteomes" id="UP000239494"/>
    </source>
</evidence>
<gene>
    <name evidence="1" type="ORF">CLV43_114291</name>
</gene>
<keyword evidence="2" id="KW-1185">Reference proteome</keyword>
<accession>A0A2T0SPT7</accession>
<proteinExistence type="predicted"/>
<dbReference type="Proteomes" id="UP000239494">
    <property type="component" value="Unassembled WGS sequence"/>
</dbReference>
<comment type="caution">
    <text evidence="1">The sequence shown here is derived from an EMBL/GenBank/DDBJ whole genome shotgun (WGS) entry which is preliminary data.</text>
</comment>
<sequence>MKTVAVVAKPEAQVAEVSVCRQCTHEIRRAAAPWDNEFRCAEGCRCLMVGCVPAAPSRPT</sequence>
<protein>
    <submittedName>
        <fullName evidence="1">Uncharacterized protein</fullName>
    </submittedName>
</protein>
<dbReference type="EMBL" id="PVTF01000014">
    <property type="protein sequence ID" value="PRY35373.1"/>
    <property type="molecule type" value="Genomic_DNA"/>
</dbReference>